<organism evidence="2 3">
    <name type="scientific">Aureococcus anophagefferens</name>
    <name type="common">Harmful bloom alga</name>
    <dbReference type="NCBI Taxonomy" id="44056"/>
    <lineage>
        <taxon>Eukaryota</taxon>
        <taxon>Sar</taxon>
        <taxon>Stramenopiles</taxon>
        <taxon>Ochrophyta</taxon>
        <taxon>Pelagophyceae</taxon>
        <taxon>Pelagomonadales</taxon>
        <taxon>Pelagomonadaceae</taxon>
        <taxon>Aureococcus</taxon>
    </lineage>
</organism>
<comment type="caution">
    <text evidence="2">The sequence shown here is derived from an EMBL/GenBank/DDBJ whole genome shotgun (WGS) entry which is preliminary data.</text>
</comment>
<dbReference type="EMBL" id="JBBJCI010000371">
    <property type="protein sequence ID" value="KAK7232074.1"/>
    <property type="molecule type" value="Genomic_DNA"/>
</dbReference>
<feature type="compositionally biased region" description="Basic and acidic residues" evidence="1">
    <location>
        <begin position="15"/>
        <end position="40"/>
    </location>
</feature>
<feature type="compositionally biased region" description="Acidic residues" evidence="1">
    <location>
        <begin position="127"/>
        <end position="136"/>
    </location>
</feature>
<proteinExistence type="predicted"/>
<feature type="region of interest" description="Disordered" evidence="1">
    <location>
        <begin position="115"/>
        <end position="231"/>
    </location>
</feature>
<reference evidence="2 3" key="1">
    <citation type="submission" date="2024-03" db="EMBL/GenBank/DDBJ databases">
        <title>Aureococcus anophagefferens CCMP1851 and Kratosvirus quantuckense: Draft genome of a second virus-susceptible host strain in the model system.</title>
        <authorList>
            <person name="Chase E."/>
            <person name="Truchon A.R."/>
            <person name="Schepens W."/>
            <person name="Wilhelm S.W."/>
        </authorList>
    </citation>
    <scope>NUCLEOTIDE SEQUENCE [LARGE SCALE GENOMIC DNA]</scope>
    <source>
        <strain evidence="2 3">CCMP1851</strain>
    </source>
</reference>
<name>A0ABR1FJK9_AURAN</name>
<dbReference type="Proteomes" id="UP001363151">
    <property type="component" value="Unassembled WGS sequence"/>
</dbReference>
<evidence type="ECO:0000313" key="2">
    <source>
        <dbReference type="EMBL" id="KAK7232074.1"/>
    </source>
</evidence>
<feature type="compositionally biased region" description="Low complexity" evidence="1">
    <location>
        <begin position="180"/>
        <end position="193"/>
    </location>
</feature>
<accession>A0ABR1FJK9</accession>
<feature type="region of interest" description="Disordered" evidence="1">
    <location>
        <begin position="1"/>
        <end position="51"/>
    </location>
</feature>
<feature type="compositionally biased region" description="Low complexity" evidence="1">
    <location>
        <begin position="143"/>
        <end position="155"/>
    </location>
</feature>
<keyword evidence="3" id="KW-1185">Reference proteome</keyword>
<sequence>MVRLQESHAAALSEANRDDERRRFGARRAEGAARGGEARRQRLQGRSGACRAAEAKHVANAYKGEVRRMSHTASEADLDVVRDGPAAEEAASSAVLGLRRDLEEVKKTARDAVATARELRRARGDDNEASEDESDAEVAFVKRQGAGATLTGGARRAPRPTSPRTARPRRRRAIERLSRRAAAGPAARDPPGAIQFFASGDSPRRPASGDSPRRPATTPRVTVPGPGPPDYLGELCYAIPAGDGGLARDRRRATAFGDGLLQRQPYPLFA</sequence>
<evidence type="ECO:0000256" key="1">
    <source>
        <dbReference type="SAM" id="MobiDB-lite"/>
    </source>
</evidence>
<evidence type="ECO:0000313" key="3">
    <source>
        <dbReference type="Proteomes" id="UP001363151"/>
    </source>
</evidence>
<feature type="compositionally biased region" description="Low complexity" evidence="1">
    <location>
        <begin position="214"/>
        <end position="224"/>
    </location>
</feature>
<feature type="compositionally biased region" description="Basic and acidic residues" evidence="1">
    <location>
        <begin position="117"/>
        <end position="126"/>
    </location>
</feature>
<protein>
    <submittedName>
        <fullName evidence="2">Uncharacterized protein</fullName>
    </submittedName>
</protein>
<gene>
    <name evidence="2" type="ORF">SO694_00031271</name>
</gene>